<evidence type="ECO:0000256" key="3">
    <source>
        <dbReference type="ARBA" id="ARBA00023125"/>
    </source>
</evidence>
<dbReference type="RefSeq" id="WP_256181544.1">
    <property type="nucleotide sequence ID" value="NZ_DBEWVB010000252.1"/>
</dbReference>
<dbReference type="Gene3D" id="3.40.190.10">
    <property type="entry name" value="Periplasmic binding protein-like II"/>
    <property type="match status" value="2"/>
</dbReference>
<feature type="domain" description="HTH lysR-type" evidence="5">
    <location>
        <begin position="1"/>
        <end position="58"/>
    </location>
</feature>
<dbReference type="Gene3D" id="1.10.10.10">
    <property type="entry name" value="Winged helix-like DNA-binding domain superfamily/Winged helix DNA-binding domain"/>
    <property type="match status" value="1"/>
</dbReference>
<evidence type="ECO:0000256" key="2">
    <source>
        <dbReference type="ARBA" id="ARBA00023015"/>
    </source>
</evidence>
<protein>
    <submittedName>
        <fullName evidence="6">LysR family transcriptional regulator</fullName>
    </submittedName>
</protein>
<organism evidence="6 7">
    <name type="scientific">Cloacibacillus evryensis</name>
    <dbReference type="NCBI Taxonomy" id="508460"/>
    <lineage>
        <taxon>Bacteria</taxon>
        <taxon>Thermotogati</taxon>
        <taxon>Synergistota</taxon>
        <taxon>Synergistia</taxon>
        <taxon>Synergistales</taxon>
        <taxon>Synergistaceae</taxon>
        <taxon>Cloacibacillus</taxon>
    </lineage>
</organism>
<dbReference type="EMBL" id="JANFYT010000006">
    <property type="protein sequence ID" value="MCQ4813523.1"/>
    <property type="molecule type" value="Genomic_DNA"/>
</dbReference>
<dbReference type="Pfam" id="PF00126">
    <property type="entry name" value="HTH_1"/>
    <property type="match status" value="1"/>
</dbReference>
<dbReference type="PANTHER" id="PTHR30346">
    <property type="entry name" value="TRANSCRIPTIONAL DUAL REGULATOR HCAR-RELATED"/>
    <property type="match status" value="1"/>
</dbReference>
<dbReference type="GO" id="GO:0032993">
    <property type="term" value="C:protein-DNA complex"/>
    <property type="evidence" value="ECO:0007669"/>
    <property type="project" value="TreeGrafter"/>
</dbReference>
<comment type="similarity">
    <text evidence="1">Belongs to the LysR transcriptional regulatory family.</text>
</comment>
<dbReference type="SUPFAM" id="SSF46785">
    <property type="entry name" value="Winged helix' DNA-binding domain"/>
    <property type="match status" value="1"/>
</dbReference>
<comment type="caution">
    <text evidence="6">The sequence shown here is derived from an EMBL/GenBank/DDBJ whole genome shotgun (WGS) entry which is preliminary data.</text>
</comment>
<dbReference type="PANTHER" id="PTHR30346:SF0">
    <property type="entry name" value="HCA OPERON TRANSCRIPTIONAL ACTIVATOR HCAR"/>
    <property type="match status" value="1"/>
</dbReference>
<dbReference type="InterPro" id="IPR036388">
    <property type="entry name" value="WH-like_DNA-bd_sf"/>
</dbReference>
<dbReference type="InterPro" id="IPR000847">
    <property type="entry name" value="LysR_HTH_N"/>
</dbReference>
<reference evidence="6 7" key="1">
    <citation type="submission" date="2022-06" db="EMBL/GenBank/DDBJ databases">
        <title>Isolation of gut microbiota from human fecal samples.</title>
        <authorList>
            <person name="Pamer E.G."/>
            <person name="Barat B."/>
            <person name="Waligurski E."/>
            <person name="Medina S."/>
            <person name="Paddock L."/>
            <person name="Mostad J."/>
        </authorList>
    </citation>
    <scope>NUCLEOTIDE SEQUENCE [LARGE SCALE GENOMIC DNA]</scope>
    <source>
        <strain evidence="6 7">DFI.9.90</strain>
    </source>
</reference>
<dbReference type="GO" id="GO:0003700">
    <property type="term" value="F:DNA-binding transcription factor activity"/>
    <property type="evidence" value="ECO:0007669"/>
    <property type="project" value="InterPro"/>
</dbReference>
<name>A0AAW5K6M5_9BACT</name>
<accession>A0AAW5K6M5</accession>
<dbReference type="AlphaFoldDB" id="A0AAW5K6M5"/>
<gene>
    <name evidence="6" type="ORF">NE630_03675</name>
</gene>
<evidence type="ECO:0000313" key="7">
    <source>
        <dbReference type="Proteomes" id="UP001205919"/>
    </source>
</evidence>
<evidence type="ECO:0000256" key="1">
    <source>
        <dbReference type="ARBA" id="ARBA00009437"/>
    </source>
</evidence>
<keyword evidence="2" id="KW-0805">Transcription regulation</keyword>
<proteinExistence type="inferred from homology"/>
<dbReference type="PROSITE" id="PS50931">
    <property type="entry name" value="HTH_LYSR"/>
    <property type="match status" value="1"/>
</dbReference>
<sequence length="307" mass="35581">MNILQWEYAIEVARLSSINKAAEKLLVAPPNLSRAIRELEEDLGIVIFNRSYKGMTLTPEGENFIGYAKRIIGQIDEVEYMYKSGASVKQKFSVSVPRASYISDAFARFSTCVSAEQAEIYYNETSSLHTMDSVISSEYDLGIVRYAKKFDKYFEKSFEEKGLLYELITDFHYVLIMNRDSPLAAQDAIRLSDLTPFIEIAHADPFVPSLALSAVRKEELPEEIKRRIFVFERASQFSLLLHNKETFMWVSPVPNQLLEQFQLVQKECADNRKTYRDVLVHRKDYPLSELDRRFITELIRAKRRCLP</sequence>
<evidence type="ECO:0000259" key="5">
    <source>
        <dbReference type="PROSITE" id="PS50931"/>
    </source>
</evidence>
<keyword evidence="7" id="KW-1185">Reference proteome</keyword>
<dbReference type="SUPFAM" id="SSF53850">
    <property type="entry name" value="Periplasmic binding protein-like II"/>
    <property type="match status" value="1"/>
</dbReference>
<evidence type="ECO:0000256" key="4">
    <source>
        <dbReference type="ARBA" id="ARBA00023163"/>
    </source>
</evidence>
<dbReference type="GO" id="GO:0003677">
    <property type="term" value="F:DNA binding"/>
    <property type="evidence" value="ECO:0007669"/>
    <property type="project" value="UniProtKB-KW"/>
</dbReference>
<evidence type="ECO:0000313" key="6">
    <source>
        <dbReference type="EMBL" id="MCQ4813523.1"/>
    </source>
</evidence>
<keyword evidence="3" id="KW-0238">DNA-binding</keyword>
<dbReference type="Proteomes" id="UP001205919">
    <property type="component" value="Unassembled WGS sequence"/>
</dbReference>
<keyword evidence="4" id="KW-0804">Transcription</keyword>
<dbReference type="InterPro" id="IPR036390">
    <property type="entry name" value="WH_DNA-bd_sf"/>
</dbReference>